<protein>
    <submittedName>
        <fullName evidence="1">Uncharacterized protein</fullName>
    </submittedName>
</protein>
<comment type="caution">
    <text evidence="1">The sequence shown here is derived from an EMBL/GenBank/DDBJ whole genome shotgun (WGS) entry which is preliminary data.</text>
</comment>
<accession>A0A5N0YWY9</accession>
<name>A0A5N0YWY9_9ENTE</name>
<evidence type="ECO:0000313" key="1">
    <source>
        <dbReference type="EMBL" id="KAA9207490.1"/>
    </source>
</evidence>
<dbReference type="Proteomes" id="UP000326078">
    <property type="component" value="Unassembled WGS sequence"/>
</dbReference>
<proteinExistence type="predicted"/>
<evidence type="ECO:0000313" key="2">
    <source>
        <dbReference type="Proteomes" id="UP000326078"/>
    </source>
</evidence>
<dbReference type="AlphaFoldDB" id="A0A5N0YWY9"/>
<reference evidence="1 2" key="1">
    <citation type="submission" date="2019-09" db="EMBL/GenBank/DDBJ databases">
        <title>Vancomyinc resistant enterococci isolated from farm animals in Switzerland.</title>
        <authorList>
            <person name="Stevens M.J.A."/>
            <person name="Stephan R."/>
            <person name="Morach M."/>
            <person name="Nuesch-Inderbinen M."/>
        </authorList>
    </citation>
    <scope>NUCLEOTIDE SEQUENCE [LARGE SCALE GENOMIC DNA]</scope>
    <source>
        <strain evidence="1 2">GH27</strain>
    </source>
</reference>
<dbReference type="EMBL" id="VYUT01000003">
    <property type="protein sequence ID" value="KAA9207490.1"/>
    <property type="molecule type" value="Genomic_DNA"/>
</dbReference>
<dbReference type="RefSeq" id="WP_104660267.1">
    <property type="nucleotide sequence ID" value="NZ_PTWL01000012.1"/>
</dbReference>
<gene>
    <name evidence="1" type="ORF">F6X95_02410</name>
</gene>
<sequence>MNKKQIEKIVLRNFFVGGYNDSHEYAKRNRMSMQTLRNLLLKNKATPEMKAERYVEQLARQLPEFLSQNSNCDLIVRKIFYEDSELPFTEIEQEILKSFHKKVDFEQINQFDELLPDALISSEISLTYLSDRTGKSVKEIKEKLTNDIFGHFLTPFANEYGLERIKKTIDDLLTSENQSFYVNHVPGDVVAFIISQTDSKIKQIKQNYPEIDHWLIKLFEDNKDNVRFKNLRGGNFSFKSKYDNDRSF</sequence>
<organism evidence="1 2">
    <name type="scientific">Enterococcus durans</name>
    <dbReference type="NCBI Taxonomy" id="53345"/>
    <lineage>
        <taxon>Bacteria</taxon>
        <taxon>Bacillati</taxon>
        <taxon>Bacillota</taxon>
        <taxon>Bacilli</taxon>
        <taxon>Lactobacillales</taxon>
        <taxon>Enterococcaceae</taxon>
        <taxon>Enterococcus</taxon>
    </lineage>
</organism>